<organism evidence="3 4">
    <name type="scientific">Halomonas huangheensis</name>
    <dbReference type="NCBI Taxonomy" id="1178482"/>
    <lineage>
        <taxon>Bacteria</taxon>
        <taxon>Pseudomonadati</taxon>
        <taxon>Pseudomonadota</taxon>
        <taxon>Gammaproteobacteria</taxon>
        <taxon>Oceanospirillales</taxon>
        <taxon>Halomonadaceae</taxon>
        <taxon>Halomonas</taxon>
    </lineage>
</organism>
<dbReference type="KEGG" id="hhu:AR456_11285"/>
<proteinExistence type="predicted"/>
<dbReference type="EMBL" id="AVBC01000011">
    <property type="protein sequence ID" value="ERL53293.1"/>
    <property type="molecule type" value="Genomic_DNA"/>
</dbReference>
<evidence type="ECO:0000313" key="4">
    <source>
        <dbReference type="Proteomes" id="UP000019113"/>
    </source>
</evidence>
<dbReference type="AlphaFoldDB" id="W1NCT1"/>
<name>W1NCT1_9GAMM</name>
<evidence type="ECO:0000259" key="2">
    <source>
        <dbReference type="Pfam" id="PF12158"/>
    </source>
</evidence>
<dbReference type="RefSeq" id="WP_021817279.1">
    <property type="nucleotide sequence ID" value="NZ_AVBC01000011.1"/>
</dbReference>
<dbReference type="STRING" id="1178482.AR456_11285"/>
<sequence length="155" mass="17303">MPHPLLLVAVLTFVGAIISALGTWKVRDVNSWPSVEAIVISTDVKLASAAQHRRERDDQQRRYLTRIQLRASINGTTIESDNSGFDGVPSFTSRQDAEAYVDRYPPGSRVTVRVSPRDSRIMQLGDKRLPWGRIGLTAFLLFVSLATFTLYLSRG</sequence>
<keyword evidence="1" id="KW-0812">Transmembrane</keyword>
<dbReference type="Proteomes" id="UP000019113">
    <property type="component" value="Unassembled WGS sequence"/>
</dbReference>
<keyword evidence="1" id="KW-0472">Membrane</keyword>
<dbReference type="OrthoDB" id="6167510at2"/>
<keyword evidence="1" id="KW-1133">Transmembrane helix</keyword>
<protein>
    <recommendedName>
        <fullName evidence="2">DUF3592 domain-containing protein</fullName>
    </recommendedName>
</protein>
<feature type="transmembrane region" description="Helical" evidence="1">
    <location>
        <begin position="131"/>
        <end position="152"/>
    </location>
</feature>
<evidence type="ECO:0000256" key="1">
    <source>
        <dbReference type="SAM" id="Phobius"/>
    </source>
</evidence>
<accession>W1NCT1</accession>
<dbReference type="Pfam" id="PF12158">
    <property type="entry name" value="DUF3592"/>
    <property type="match status" value="1"/>
</dbReference>
<comment type="caution">
    <text evidence="3">The sequence shown here is derived from an EMBL/GenBank/DDBJ whole genome shotgun (WGS) entry which is preliminary data.</text>
</comment>
<keyword evidence="4" id="KW-1185">Reference proteome</keyword>
<feature type="domain" description="DUF3592" evidence="2">
    <location>
        <begin position="36"/>
        <end position="118"/>
    </location>
</feature>
<gene>
    <name evidence="3" type="ORF">BJB45_18650</name>
</gene>
<dbReference type="InterPro" id="IPR021994">
    <property type="entry name" value="DUF3592"/>
</dbReference>
<dbReference type="PATRIC" id="fig|1178482.3.peg.330"/>
<reference evidence="3 4" key="1">
    <citation type="submission" date="2013-08" db="EMBL/GenBank/DDBJ databases">
        <title>draft genome of Halomonas huanghegensis, strain BJGMM-B45T.</title>
        <authorList>
            <person name="Miao C."/>
            <person name="Wan Y."/>
            <person name="Jin W."/>
        </authorList>
    </citation>
    <scope>NUCLEOTIDE SEQUENCE [LARGE SCALE GENOMIC DNA]</scope>
    <source>
        <strain evidence="3 4">BJGMM-B45</strain>
    </source>
</reference>
<evidence type="ECO:0000313" key="3">
    <source>
        <dbReference type="EMBL" id="ERL53293.1"/>
    </source>
</evidence>